<dbReference type="Pfam" id="PF22005">
    <property type="entry name" value="WWE_1"/>
    <property type="match status" value="1"/>
</dbReference>
<dbReference type="FunFam" id="3.90.228.10:FF:000008">
    <property type="entry name" value="Poly [ADP-ribose] polymerase"/>
    <property type="match status" value="1"/>
</dbReference>
<sequence>MGDNSAYQFPVALEWDLGAEKLKELKNKLLVYFQSRNKSDGGECVIKDPDCTQGYILIHFSQETVRNRVLGKRTHELPLSNGKRLKFDVKLPDVTIVALPPVAAQLMPTGPDPEVPGPSYEMNNVLHAPQLHRALIKNVSDSCTQEMLNLLVETVSAKCQGQDFYIEMIPEIGSAVVTFTCNIDLFNVIDKFSGSLRVNQMKLTVQPMMETKSIRAENLPLKTSDIDLVIYFECPRNGGGRVQEVVLISEEEAALLTFYDEGVVQTMLGKQHAFGKKQISVYPYYVSLGITLYGEKGPCVTLPNPVKVQTSPYILEFILGHPQIREDIDEKMAAKNCEITWPDLNCSKSPIKLSIPSSLSSYLRTMAKIVRTWKNQVSTEFSLIISRFKVAKYKVIPSAWEAIKGEVSSSTYEGVLVKLDLAEKKVFLAGWLSDVNKTEQTLSKLLQNITREAERQTLEEAEPIDQALYKLLLAKGFEETVMRRYPQLNMSYDKLRKSLMICGLREEIDGVKYSVQDMKGTFKQKAVVLPSVVLNFLRQADMDGLSCLLIEHGIRAMFYIHNNTLILIGCSIKDLSEAEERLRSELQWKEVFIDHQITQSPEWTNLKVHLDQTFNTERYTLKVYDLAPTGKPSVILSGLAPSMQSAYQQIHEFVEKNSPLQKEIQVRSEVAIKYLKETETQLCLKMKNITVKIEMQQHMISLQGPRPCVQKAETLVQTMLSSLHIRKLIITKPGVKKLCKENTDMYSTVAMRKFSCVIHVQEDEEDDQDGFTTALYKDDLTCHNGDNEVNAAVKLTTKEGLNISVLQRDIQDATSDAIANSVGSALNLSRGKSCRALYSRAGPKLQELLKNVSQGALVVPGSVFITDGCKLNCQKVLHAVTPVWDNGAGSSETLLRKIVKSCLELLEQHQLKSISFPAIGTGSLGFPKDLVATVMFSEVFQFSSNNKPQSLQEVAFILHPSDTDTIKAFTREFTKHNVPGLSPVKPCASPAPAPGFYGKVTSSALGVHEMKIGPVLYQVKPGDITKETSDVIVNSSDQTFSLKLGVSRAILEAAGQSVEIECALLRAQPHKGFIVTKGGSLQCKWILHVVGPTEPMQIKACVLEALQECARLKATSVAFPAIGTGMGAVPPSDVADAMLEAVEDYVRSRPVLSLQEIKIMIFQQQMLNEFYVTMKQKEGSNPPAPQSLPGQITSPMKSPLKAKKTPKSVDFAGSVEPVIFQICGKSKDNVTQASNWLNDLILKEQSENVISWEWPEGFSIHDKNNLNDLEAKHQVVIKVEPSKLRISGLTRDVLKVSLEVQAMIEKKKDKKTKTQEAQLCLNLVEWKYRNGEKFVAFDKITNMDLEKNQDNVLQTVTVNIKGEKYKVDFQNKCVYNNLRKRICIQRTLKGALLFPDYWDEMETVLYKEVTLDPTGKEYKRIKALTSRSCAINILMITRIQNKHLWQNYQIRKQSIDAKNEKLDTEKQLFHGTQESTIKIINQHGFNRSYVGMNAASYGNGTYFAVDASYSAADTYSKPDKNGQKYMYLARVLTGLSCLGHHQMISPPSRSTSDPTDLYDSATDNITAPRMFVIFNDVQAYPEYLITFKM</sequence>
<dbReference type="Pfam" id="PF23222">
    <property type="entry name" value="RRM_PARP14_1"/>
    <property type="match status" value="1"/>
</dbReference>
<dbReference type="Pfam" id="PF23084">
    <property type="entry name" value="KH_PARP14_1"/>
    <property type="match status" value="1"/>
</dbReference>
<dbReference type="InterPro" id="IPR052056">
    <property type="entry name" value="Mono-ARTD/PARP"/>
</dbReference>
<dbReference type="InterPro" id="IPR057044">
    <property type="entry name" value="PARP14_KH_1"/>
</dbReference>
<evidence type="ECO:0000313" key="13">
    <source>
        <dbReference type="RefSeq" id="XP_041432358.1"/>
    </source>
</evidence>
<dbReference type="GO" id="GO:0060336">
    <property type="term" value="P:negative regulation of type II interferon-mediated signaling pathway"/>
    <property type="evidence" value="ECO:0000318"/>
    <property type="project" value="GO_Central"/>
</dbReference>
<dbReference type="PaxDb" id="8355-A0A1L8EV90"/>
<comment type="subcellular location">
    <subcellularLocation>
        <location evidence="1">Nucleus</location>
    </subcellularLocation>
</comment>
<feature type="domain" description="PARP catalytic" evidence="9">
    <location>
        <begin position="1394"/>
        <end position="1589"/>
    </location>
</feature>
<dbReference type="PANTHER" id="PTHR14453:SF104">
    <property type="entry name" value="POLY [ADP-RIBOSE] POLYMERASE"/>
    <property type="match status" value="1"/>
</dbReference>
<dbReference type="Pfam" id="PF23254">
    <property type="entry name" value="KH_PARP14_8"/>
    <property type="match status" value="1"/>
</dbReference>
<dbReference type="InterPro" id="IPR054596">
    <property type="entry name" value="PARP14_WWE"/>
</dbReference>
<dbReference type="InterPro" id="IPR057043">
    <property type="entry name" value="PARP14_KH_2"/>
</dbReference>
<dbReference type="Gene3D" id="3.30.720.50">
    <property type="match status" value="1"/>
</dbReference>
<dbReference type="Pfam" id="PF00644">
    <property type="entry name" value="PARP"/>
    <property type="match status" value="1"/>
</dbReference>
<dbReference type="GO" id="GO:0005634">
    <property type="term" value="C:nucleus"/>
    <property type="evidence" value="ECO:0000318"/>
    <property type="project" value="GO_Central"/>
</dbReference>
<evidence type="ECO:0000256" key="7">
    <source>
        <dbReference type="RuleBase" id="RU362114"/>
    </source>
</evidence>
<feature type="domain" description="Macro" evidence="10">
    <location>
        <begin position="1004"/>
        <end position="1178"/>
    </location>
</feature>
<evidence type="ECO:0000256" key="4">
    <source>
        <dbReference type="ARBA" id="ARBA00023027"/>
    </source>
</evidence>
<dbReference type="InterPro" id="IPR057046">
    <property type="entry name" value="PARP14_KH_4"/>
</dbReference>
<dbReference type="RefSeq" id="XP_018091089.1">
    <property type="nucleotide sequence ID" value="XM_018235600.2"/>
</dbReference>
<dbReference type="InterPro" id="IPR057050">
    <property type="entry name" value="RRM_PARP14_2"/>
</dbReference>
<evidence type="ECO:0000256" key="5">
    <source>
        <dbReference type="ARBA" id="ARBA00023242"/>
    </source>
</evidence>
<dbReference type="Proteomes" id="UP000186698">
    <property type="component" value="Chromosome 9_10L"/>
</dbReference>
<keyword evidence="11" id="KW-1185">Reference proteome</keyword>
<dbReference type="InterPro" id="IPR057051">
    <property type="entry name" value="PARP14_RPM_1"/>
</dbReference>
<dbReference type="KEGG" id="xla:108701241"/>
<dbReference type="InterPro" id="IPR057047">
    <property type="entry name" value="PARP14_KH_5"/>
</dbReference>
<dbReference type="Gene3D" id="3.30.70.330">
    <property type="match status" value="2"/>
</dbReference>
<dbReference type="Pfam" id="PF23251">
    <property type="entry name" value="KH_PARP14_4"/>
    <property type="match status" value="1"/>
</dbReference>
<evidence type="ECO:0000313" key="11">
    <source>
        <dbReference type="Proteomes" id="UP000186698"/>
    </source>
</evidence>
<dbReference type="GO" id="GO:0010629">
    <property type="term" value="P:negative regulation of gene expression"/>
    <property type="evidence" value="ECO:0000318"/>
    <property type="project" value="GO_Central"/>
</dbReference>
<dbReference type="Bgee" id="108701241">
    <property type="expression patterns" value="Expressed in ovary and 1 other cell type or tissue"/>
</dbReference>
<reference evidence="12" key="1">
    <citation type="submission" date="2022-04" db="UniProtKB">
        <authorList>
            <consortium name="RefSeq"/>
        </authorList>
    </citation>
    <scope>IDENTIFICATION</scope>
    <source>
        <strain evidence="12 13">J_2021</strain>
        <tissue evidence="12 13">Erythrocytes</tissue>
    </source>
</reference>
<keyword evidence="4 7" id="KW-0520">NAD</keyword>
<evidence type="ECO:0000313" key="12">
    <source>
        <dbReference type="RefSeq" id="XP_018091089.1"/>
    </source>
</evidence>
<dbReference type="SUPFAM" id="SSF56399">
    <property type="entry name" value="ADP-ribosylation"/>
    <property type="match status" value="1"/>
</dbReference>
<dbReference type="InterPro" id="IPR002589">
    <property type="entry name" value="Macro_dom"/>
</dbReference>
<feature type="domain" description="Macro" evidence="10">
    <location>
        <begin position="790"/>
        <end position="977"/>
    </location>
</feature>
<keyword evidence="3 7" id="KW-0808">Transferase</keyword>
<dbReference type="InterPro" id="IPR057049">
    <property type="entry name" value="PARP14_KH_8"/>
</dbReference>
<comment type="similarity">
    <text evidence="6">Belongs to the ARTD/PARP family.</text>
</comment>
<dbReference type="InterPro" id="IPR012677">
    <property type="entry name" value="Nucleotide-bd_a/b_plait_sf"/>
</dbReference>
<protein>
    <recommendedName>
        <fullName evidence="7">Poly [ADP-ribose] polymerase</fullName>
        <shortName evidence="7">PARP</shortName>
        <ecNumber evidence="7">2.4.2.-</ecNumber>
    </recommendedName>
</protein>
<dbReference type="GO" id="GO:1990404">
    <property type="term" value="F:NAD+-protein mono-ADP-ribosyltransferase activity"/>
    <property type="evidence" value="ECO:0007669"/>
    <property type="project" value="TreeGrafter"/>
</dbReference>
<dbReference type="SMART" id="SM00506">
    <property type="entry name" value="A1pp"/>
    <property type="match status" value="2"/>
</dbReference>
<dbReference type="PANTHER" id="PTHR14453">
    <property type="entry name" value="PARP/ZINC FINGER CCCH TYPE DOMAIN CONTAINING PROTEIN"/>
    <property type="match status" value="1"/>
</dbReference>
<dbReference type="InterPro" id="IPR057045">
    <property type="entry name" value="PARP14_KH_3"/>
</dbReference>
<dbReference type="Pfam" id="PF23248">
    <property type="entry name" value="KH_PARP14_2"/>
    <property type="match status" value="1"/>
</dbReference>
<dbReference type="SUPFAM" id="SSF117839">
    <property type="entry name" value="WWE domain"/>
    <property type="match status" value="1"/>
</dbReference>
<dbReference type="Pfam" id="PF23252">
    <property type="entry name" value="KH_PARP14_5"/>
    <property type="match status" value="1"/>
</dbReference>
<evidence type="ECO:0000259" key="9">
    <source>
        <dbReference type="PROSITE" id="PS51059"/>
    </source>
</evidence>
<dbReference type="CTD" id="108701241"/>
<evidence type="ECO:0000256" key="8">
    <source>
        <dbReference type="SAM" id="MobiDB-lite"/>
    </source>
</evidence>
<dbReference type="InterPro" id="IPR043472">
    <property type="entry name" value="Macro_dom-like"/>
</dbReference>
<accession>A0A1L8EV90</accession>
<evidence type="ECO:0000256" key="3">
    <source>
        <dbReference type="ARBA" id="ARBA00022679"/>
    </source>
</evidence>
<dbReference type="Pfam" id="PF23249">
    <property type="entry name" value="KH_PARP14_3"/>
    <property type="match status" value="1"/>
</dbReference>
<dbReference type="InterPro" id="IPR037197">
    <property type="entry name" value="WWE_dom_sf"/>
</dbReference>
<dbReference type="GO" id="GO:0070212">
    <property type="term" value="P:protein poly-ADP-ribosylation"/>
    <property type="evidence" value="ECO:0007669"/>
    <property type="project" value="TreeGrafter"/>
</dbReference>
<evidence type="ECO:0000256" key="2">
    <source>
        <dbReference type="ARBA" id="ARBA00022676"/>
    </source>
</evidence>
<dbReference type="EC" id="2.4.2.-" evidence="7"/>
<dbReference type="Gene3D" id="3.40.220.10">
    <property type="entry name" value="Leucine Aminopeptidase, subunit E, domain 1"/>
    <property type="match status" value="2"/>
</dbReference>
<proteinExistence type="inferred from homology"/>
<dbReference type="RefSeq" id="XP_041432358.1">
    <property type="nucleotide sequence ID" value="XM_041576424.1"/>
</dbReference>
<keyword evidence="2 7" id="KW-0328">Glycosyltransferase</keyword>
<dbReference type="CDD" id="cd02903">
    <property type="entry name" value="Macro_BAL-like"/>
    <property type="match status" value="1"/>
</dbReference>
<name>A0A1L8EV90_XENLA</name>
<dbReference type="PROSITE" id="PS51154">
    <property type="entry name" value="MACRO"/>
    <property type="match status" value="2"/>
</dbReference>
<dbReference type="OMA" id="DYWDEME"/>
<dbReference type="Gene3D" id="3.90.228.10">
    <property type="match status" value="1"/>
</dbReference>
<dbReference type="STRING" id="8355.A0A1L8EV90"/>
<dbReference type="Pfam" id="PF01661">
    <property type="entry name" value="Macro"/>
    <property type="match status" value="2"/>
</dbReference>
<dbReference type="PROSITE" id="PS51059">
    <property type="entry name" value="PARP_CATALYTIC"/>
    <property type="match status" value="1"/>
</dbReference>
<dbReference type="OrthoDB" id="6133115at2759"/>
<dbReference type="SUPFAM" id="SSF52949">
    <property type="entry name" value="Macro domain-like"/>
    <property type="match status" value="2"/>
</dbReference>
<evidence type="ECO:0000256" key="1">
    <source>
        <dbReference type="ARBA" id="ARBA00004123"/>
    </source>
</evidence>
<dbReference type="Pfam" id="PF23253">
    <property type="entry name" value="KH_PARP14_6"/>
    <property type="match status" value="1"/>
</dbReference>
<dbReference type="InterPro" id="IPR057048">
    <property type="entry name" value="PARP14_KH_6"/>
</dbReference>
<dbReference type="GeneID" id="108701241"/>
<organism evidence="12">
    <name type="scientific">Xenopus laevis</name>
    <name type="common">African clawed frog</name>
    <dbReference type="NCBI Taxonomy" id="8355"/>
    <lineage>
        <taxon>Eukaryota</taxon>
        <taxon>Metazoa</taxon>
        <taxon>Chordata</taxon>
        <taxon>Craniata</taxon>
        <taxon>Vertebrata</taxon>
        <taxon>Euteleostomi</taxon>
        <taxon>Amphibia</taxon>
        <taxon>Batrachia</taxon>
        <taxon>Anura</taxon>
        <taxon>Pipoidea</taxon>
        <taxon>Pipidae</taxon>
        <taxon>Xenopodinae</taxon>
        <taxon>Xenopus</taxon>
        <taxon>Xenopus</taxon>
    </lineage>
</organism>
<dbReference type="GO" id="GO:0003714">
    <property type="term" value="F:transcription corepressor activity"/>
    <property type="evidence" value="ECO:0000318"/>
    <property type="project" value="GO_Central"/>
</dbReference>
<feature type="region of interest" description="Disordered" evidence="8">
    <location>
        <begin position="1177"/>
        <end position="1200"/>
    </location>
</feature>
<evidence type="ECO:0000259" key="10">
    <source>
        <dbReference type="PROSITE" id="PS51154"/>
    </source>
</evidence>
<dbReference type="Pfam" id="PF23245">
    <property type="entry name" value="RRM_PARP14_2"/>
    <property type="match status" value="1"/>
</dbReference>
<dbReference type="GO" id="GO:0005737">
    <property type="term" value="C:cytoplasm"/>
    <property type="evidence" value="ECO:0000318"/>
    <property type="project" value="GO_Central"/>
</dbReference>
<dbReference type="GO" id="GO:0003950">
    <property type="term" value="F:NAD+ poly-ADP-ribosyltransferase activity"/>
    <property type="evidence" value="ECO:0000318"/>
    <property type="project" value="GO_Central"/>
</dbReference>
<dbReference type="CDD" id="cd01439">
    <property type="entry name" value="TCCD_inducible_PARP_like"/>
    <property type="match status" value="1"/>
</dbReference>
<dbReference type="Pfam" id="PF23085">
    <property type="entry name" value="RRM_PARP14_3"/>
    <property type="match status" value="1"/>
</dbReference>
<evidence type="ECO:0000256" key="6">
    <source>
        <dbReference type="ARBA" id="ARBA00024347"/>
    </source>
</evidence>
<gene>
    <name evidence="12 13" type="primary">LOC108701241</name>
</gene>
<keyword evidence="5" id="KW-0539">Nucleus</keyword>
<dbReference type="InterPro" id="IPR012317">
    <property type="entry name" value="Poly(ADP-ribose)pol_cat_dom"/>
</dbReference>